<gene>
    <name evidence="1" type="ORF">CA834_02675</name>
</gene>
<name>A0A265V0U7_9FLAO</name>
<dbReference type="AlphaFoldDB" id="A0A265V0U7"/>
<evidence type="ECO:0000313" key="2">
    <source>
        <dbReference type="Proteomes" id="UP000216840"/>
    </source>
</evidence>
<proteinExistence type="predicted"/>
<comment type="caution">
    <text evidence="1">The sequence shown here is derived from an EMBL/GenBank/DDBJ whole genome shotgun (WGS) entry which is preliminary data.</text>
</comment>
<keyword evidence="2" id="KW-1185">Reference proteome</keyword>
<dbReference type="OrthoDB" id="832379at2"/>
<protein>
    <submittedName>
        <fullName evidence="1">Uncharacterized protein</fullName>
    </submittedName>
</protein>
<sequence length="352" mass="39877">MALLLVASCRTEDDLSIDPPQETTLPASSALAMQMQNVAMNDGSVDNIVYNANCFTIQLPVTVTINSVVITITDIGDYDDIEDIFDEFDDDDDTVEIEFPITIILSDYTEIEINSLDELEDYADDCNGEDEDDDDIECIDFVYPITASVFNTNNEVLATVTFTSDSELYEFLDDIDEDDLVGFEFPISIVISDGSEIVINNFNELEEAIDNYDDDCDEDDDYDYNDDDCDDCTPNQLESVLTSCADWYIDDLERNDEDLEDNYSGYLFNFFDDNTLTVTWDDETVDGTWSISGTGNNITVIFDIPGFDDINDTWNLQEIEVESDDDDDDNEREVSFEIGDDDELEFKNDNCN</sequence>
<reference evidence="1 2" key="1">
    <citation type="submission" date="2017-05" db="EMBL/GenBank/DDBJ databases">
        <title>The draft genome sequence of Idiomarina salinarum WNB302.</title>
        <authorList>
            <person name="Sun Y."/>
            <person name="Chen B."/>
            <person name="Du Z."/>
        </authorList>
    </citation>
    <scope>NUCLEOTIDE SEQUENCE [LARGE SCALE GENOMIC DNA]</scope>
    <source>
        <strain evidence="1 2">WNB302</strain>
    </source>
</reference>
<accession>A0A265V0U7</accession>
<organism evidence="1 2">
    <name type="scientific">Winogradskyella aurantia</name>
    <dbReference type="NCBI Taxonomy" id="1915063"/>
    <lineage>
        <taxon>Bacteria</taxon>
        <taxon>Pseudomonadati</taxon>
        <taxon>Bacteroidota</taxon>
        <taxon>Flavobacteriia</taxon>
        <taxon>Flavobacteriales</taxon>
        <taxon>Flavobacteriaceae</taxon>
        <taxon>Winogradskyella</taxon>
    </lineage>
</organism>
<dbReference type="Proteomes" id="UP000216840">
    <property type="component" value="Unassembled WGS sequence"/>
</dbReference>
<evidence type="ECO:0000313" key="1">
    <source>
        <dbReference type="EMBL" id="OZV71175.1"/>
    </source>
</evidence>
<dbReference type="EMBL" id="NGJN01000001">
    <property type="protein sequence ID" value="OZV71175.1"/>
    <property type="molecule type" value="Genomic_DNA"/>
</dbReference>